<dbReference type="PANTHER" id="PTHR12143:SF43">
    <property type="entry name" value="PUTATIVE-RELATED"/>
    <property type="match status" value="1"/>
</dbReference>
<dbReference type="GO" id="GO:0005975">
    <property type="term" value="P:carbohydrate metabolic process"/>
    <property type="evidence" value="ECO:0007669"/>
    <property type="project" value="InterPro"/>
</dbReference>
<organism evidence="4 5">
    <name type="scientific">Granulicella rosea</name>
    <dbReference type="NCBI Taxonomy" id="474952"/>
    <lineage>
        <taxon>Bacteria</taxon>
        <taxon>Pseudomonadati</taxon>
        <taxon>Acidobacteriota</taxon>
        <taxon>Terriglobia</taxon>
        <taxon>Terriglobales</taxon>
        <taxon>Acidobacteriaceae</taxon>
        <taxon>Granulicella</taxon>
    </lineage>
</organism>
<dbReference type="InterPro" id="IPR050883">
    <property type="entry name" value="PNGase"/>
</dbReference>
<dbReference type="InterPro" id="IPR005887">
    <property type="entry name" value="GH92_a_mannosidase_put"/>
</dbReference>
<dbReference type="FunFam" id="1.20.1050.60:FF:000001">
    <property type="entry name" value="Putative alpha-1,2-mannosidase"/>
    <property type="match status" value="1"/>
</dbReference>
<dbReference type="InterPro" id="IPR041371">
    <property type="entry name" value="GH92_N"/>
</dbReference>
<dbReference type="AlphaFoldDB" id="A0A239EAP2"/>
<dbReference type="GO" id="GO:0030246">
    <property type="term" value="F:carbohydrate binding"/>
    <property type="evidence" value="ECO:0007669"/>
    <property type="project" value="InterPro"/>
</dbReference>
<dbReference type="Pfam" id="PF07971">
    <property type="entry name" value="Glyco_hydro_92"/>
    <property type="match status" value="1"/>
</dbReference>
<proteinExistence type="predicted"/>
<evidence type="ECO:0000259" key="2">
    <source>
        <dbReference type="Pfam" id="PF07971"/>
    </source>
</evidence>
<feature type="compositionally biased region" description="Polar residues" evidence="1">
    <location>
        <begin position="758"/>
        <end position="778"/>
    </location>
</feature>
<dbReference type="InterPro" id="IPR012939">
    <property type="entry name" value="Glyco_hydro_92"/>
</dbReference>
<dbReference type="Pfam" id="PF17678">
    <property type="entry name" value="Glyco_hydro_92N"/>
    <property type="match status" value="1"/>
</dbReference>
<dbReference type="NCBIfam" id="TIGR01180">
    <property type="entry name" value="aman2_put"/>
    <property type="match status" value="1"/>
</dbReference>
<dbReference type="Proteomes" id="UP000198356">
    <property type="component" value="Unassembled WGS sequence"/>
</dbReference>
<dbReference type="Gene3D" id="1.20.1050.60">
    <property type="entry name" value="alpha-1,2-mannosidase"/>
    <property type="match status" value="1"/>
</dbReference>
<accession>A0A239EAP2</accession>
<feature type="domain" description="Glycosyl hydrolase family 92 N-terminal" evidence="3">
    <location>
        <begin position="42"/>
        <end position="254"/>
    </location>
</feature>
<dbReference type="GO" id="GO:0005829">
    <property type="term" value="C:cytosol"/>
    <property type="evidence" value="ECO:0007669"/>
    <property type="project" value="TreeGrafter"/>
</dbReference>
<dbReference type="Gene3D" id="1.20.1610.10">
    <property type="entry name" value="alpha-1,2-mannosidases domains"/>
    <property type="match status" value="1"/>
</dbReference>
<dbReference type="InterPro" id="IPR014718">
    <property type="entry name" value="GH-type_carb-bd"/>
</dbReference>
<dbReference type="Gene3D" id="3.30.2080.10">
    <property type="entry name" value="GH92 mannosidase domain"/>
    <property type="match status" value="1"/>
</dbReference>
<dbReference type="FunFam" id="3.30.2080.10:FF:000001">
    <property type="entry name" value="Alpha-1,2-mannosidase subfamily"/>
    <property type="match status" value="1"/>
</dbReference>
<dbReference type="GO" id="GO:0006516">
    <property type="term" value="P:glycoprotein catabolic process"/>
    <property type="evidence" value="ECO:0007669"/>
    <property type="project" value="TreeGrafter"/>
</dbReference>
<name>A0A239EAP2_9BACT</name>
<gene>
    <name evidence="4" type="ORF">SAMN05421770_101876</name>
</gene>
<dbReference type="RefSeq" id="WP_176441577.1">
    <property type="nucleotide sequence ID" value="NZ_FZOU01000001.1"/>
</dbReference>
<dbReference type="Gene3D" id="2.70.98.10">
    <property type="match status" value="1"/>
</dbReference>
<protein>
    <submittedName>
        <fullName evidence="4">Alpha-1,2-mannosidase, putative</fullName>
    </submittedName>
</protein>
<feature type="region of interest" description="Disordered" evidence="1">
    <location>
        <begin position="752"/>
        <end position="778"/>
    </location>
</feature>
<reference evidence="4 5" key="1">
    <citation type="submission" date="2017-06" db="EMBL/GenBank/DDBJ databases">
        <authorList>
            <person name="Kim H.J."/>
            <person name="Triplett B.A."/>
        </authorList>
    </citation>
    <scope>NUCLEOTIDE SEQUENCE [LARGE SCALE GENOMIC DNA]</scope>
    <source>
        <strain evidence="4 5">DSM 18704</strain>
    </source>
</reference>
<dbReference type="PANTHER" id="PTHR12143">
    <property type="entry name" value="PEPTIDE N-GLYCANASE PNGASE -RELATED"/>
    <property type="match status" value="1"/>
</dbReference>
<dbReference type="EMBL" id="FZOU01000001">
    <property type="protein sequence ID" value="SNS41569.1"/>
    <property type="molecule type" value="Genomic_DNA"/>
</dbReference>
<feature type="domain" description="Glycosyl hydrolase family 92" evidence="2">
    <location>
        <begin position="260"/>
        <end position="752"/>
    </location>
</feature>
<dbReference type="SUPFAM" id="SSF48208">
    <property type="entry name" value="Six-hairpin glycosidases"/>
    <property type="match status" value="1"/>
</dbReference>
<evidence type="ECO:0000313" key="4">
    <source>
        <dbReference type="EMBL" id="SNS41569.1"/>
    </source>
</evidence>
<sequence length="778" mass="86968">MQLFEKWTYLDSATWLIVIVICTPFLHAASAHSAPKKDLVEYVSPNIGGIGQLLTATIPYVQLPHGMARLAPITMPNISDRYLADKISGFPAGPALLMASIGDGGTNPDAYASGFDHDFETSTPYYYAVDLDTWGIKAELTVGQDSAYYRFTFPKTPRGHLMLSLGTDAELQVVSDRTLQGSQEIHVEFTPIVAKASAPREYFYIEFSRPFGQWQTWFDKKLTQEANLTGDKIGFVSDLAFAAGQQVEAHVGISYISVEQAKKNLLRDSRGLSFDQVQQSTRSAWNKALGAVSTTGGTEKQRTIFYTALYRSLGRMTDITEDGRYYSAFDHSVHDSGGHNFYVDDGIWDTYRSLHPLQLLLDPRRQQDMIRSYLRMYEQSGWLPSFPSIAGEQSPMIGHHAAALILDAYAKGYRDFDVEEAYEAIRKNETEATLLPWRRGPLTALDRVYFDKGFFPALSYGEKEFAPEVDHGERRQAVSVTIENSFDDWCLAQLAKAMGKNKDADYFSRLAHNYQNVFNPTIGFMAPRSAEGKWVEHFDPKLGGGQGGREYFTEVNSWIYTFGVQHDVAGLMQLMGGRDQFNAKLDKLFQEQYSEYKFQFLSQFPDATGLVGLYAQGNEPSLHIPYLYDFSGQPWKTQRRVRELMDVWYGDGPLGIPGDDDGGETSSWYVMSAMGFYPVCPGSPVYEIGSPIFAKTVIRIGGAGEFTVIADGVSKQNKYIQSATLNGRPLEKAWFRHADIAQGGTLILKMGDKPNRAWGSSRQDAPPSMSNEEANATK</sequence>
<evidence type="ECO:0000313" key="5">
    <source>
        <dbReference type="Proteomes" id="UP000198356"/>
    </source>
</evidence>
<keyword evidence="5" id="KW-1185">Reference proteome</keyword>
<dbReference type="GO" id="GO:0000224">
    <property type="term" value="F:peptide-N4-(N-acetyl-beta-glucosaminyl)asparagine amidase activity"/>
    <property type="evidence" value="ECO:0007669"/>
    <property type="project" value="TreeGrafter"/>
</dbReference>
<evidence type="ECO:0000259" key="3">
    <source>
        <dbReference type="Pfam" id="PF17678"/>
    </source>
</evidence>
<dbReference type="InterPro" id="IPR008928">
    <property type="entry name" value="6-hairpin_glycosidase_sf"/>
</dbReference>
<evidence type="ECO:0000256" key="1">
    <source>
        <dbReference type="SAM" id="MobiDB-lite"/>
    </source>
</evidence>